<name>A0ACC1JZV2_9FUNG</name>
<reference evidence="1" key="1">
    <citation type="submission" date="2022-07" db="EMBL/GenBank/DDBJ databases">
        <title>Phylogenomic reconstructions and comparative analyses of Kickxellomycotina fungi.</title>
        <authorList>
            <person name="Reynolds N.K."/>
            <person name="Stajich J.E."/>
            <person name="Barry K."/>
            <person name="Grigoriev I.V."/>
            <person name="Crous P."/>
            <person name="Smith M.E."/>
        </authorList>
    </citation>
    <scope>NUCLEOTIDE SEQUENCE</scope>
    <source>
        <strain evidence="1">CBS 109366</strain>
    </source>
</reference>
<dbReference type="EMBL" id="JANBUJ010000708">
    <property type="protein sequence ID" value="KAJ2770549.1"/>
    <property type="molecule type" value="Genomic_DNA"/>
</dbReference>
<comment type="caution">
    <text evidence="1">The sequence shown here is derived from an EMBL/GenBank/DDBJ whole genome shotgun (WGS) entry which is preliminary data.</text>
</comment>
<sequence>MRLGTAAVALALAAAPNAALGSLCHSAYWGSRLQNKYLVEVTMTTTLNHRTNHLVYETALPKPYRIVHVDADGDDAEDADDMSWVNRGHEEKARRPIRLKITVDENNQIGEVECG</sequence>
<accession>A0ACC1JZV2</accession>
<organism evidence="1 2">
    <name type="scientific">Coemansia nantahalensis</name>
    <dbReference type="NCBI Taxonomy" id="2789366"/>
    <lineage>
        <taxon>Eukaryota</taxon>
        <taxon>Fungi</taxon>
        <taxon>Fungi incertae sedis</taxon>
        <taxon>Zoopagomycota</taxon>
        <taxon>Kickxellomycotina</taxon>
        <taxon>Kickxellomycetes</taxon>
        <taxon>Kickxellales</taxon>
        <taxon>Kickxellaceae</taxon>
        <taxon>Coemansia</taxon>
    </lineage>
</organism>
<evidence type="ECO:0000313" key="1">
    <source>
        <dbReference type="EMBL" id="KAJ2770549.1"/>
    </source>
</evidence>
<protein>
    <submittedName>
        <fullName evidence="1">Uncharacterized protein</fullName>
    </submittedName>
</protein>
<gene>
    <name evidence="1" type="ORF">IWQ57_002613</name>
</gene>
<keyword evidence="2" id="KW-1185">Reference proteome</keyword>
<evidence type="ECO:0000313" key="2">
    <source>
        <dbReference type="Proteomes" id="UP001140234"/>
    </source>
</evidence>
<dbReference type="Proteomes" id="UP001140234">
    <property type="component" value="Unassembled WGS sequence"/>
</dbReference>
<proteinExistence type="predicted"/>